<dbReference type="RefSeq" id="WP_053195020.1">
    <property type="nucleotide sequence ID" value="NZ_CP011409.1"/>
</dbReference>
<sequence length="86" mass="9219">MNTTTARLDRSVLKLTAAVLLIAVAGTVAAGSALAANEPADTAQAQQADVRQSVKTPSKASVKRQEIQQKLARHEPLTYTETLYLR</sequence>
<feature type="compositionally biased region" description="Polar residues" evidence="1">
    <location>
        <begin position="44"/>
        <end position="59"/>
    </location>
</feature>
<organism evidence="3 4">
    <name type="scientific">Herbaspirillum hiltneri N3</name>
    <dbReference type="NCBI Taxonomy" id="1262470"/>
    <lineage>
        <taxon>Bacteria</taxon>
        <taxon>Pseudomonadati</taxon>
        <taxon>Pseudomonadota</taxon>
        <taxon>Betaproteobacteria</taxon>
        <taxon>Burkholderiales</taxon>
        <taxon>Oxalobacteraceae</taxon>
        <taxon>Herbaspirillum</taxon>
    </lineage>
</organism>
<gene>
    <name evidence="3" type="ORF">F506_01470</name>
</gene>
<dbReference type="EMBL" id="CP011409">
    <property type="protein sequence ID" value="AKZ61516.1"/>
    <property type="molecule type" value="Genomic_DNA"/>
</dbReference>
<evidence type="ECO:0000313" key="3">
    <source>
        <dbReference type="EMBL" id="AKZ61516.1"/>
    </source>
</evidence>
<feature type="region of interest" description="Disordered" evidence="1">
    <location>
        <begin position="44"/>
        <end position="67"/>
    </location>
</feature>
<feature type="chain" id="PRO_5046098685" evidence="2">
    <location>
        <begin position="36"/>
        <end position="86"/>
    </location>
</feature>
<name>A0ABN4HY13_9BURK</name>
<keyword evidence="4" id="KW-1185">Reference proteome</keyword>
<evidence type="ECO:0000313" key="4">
    <source>
        <dbReference type="Proteomes" id="UP000063429"/>
    </source>
</evidence>
<feature type="signal peptide" evidence="2">
    <location>
        <begin position="1"/>
        <end position="35"/>
    </location>
</feature>
<evidence type="ECO:0000256" key="2">
    <source>
        <dbReference type="SAM" id="SignalP"/>
    </source>
</evidence>
<reference evidence="4" key="1">
    <citation type="journal article" date="2015" name="Genome Announc.">
        <title>Complete Genome Sequence of Herbaspirillum hiltneri N3 (DSM 17495), Isolated from Surface-Sterilized Wheat Roots.</title>
        <authorList>
            <person name="Guizelini D."/>
            <person name="Saizaki P.M."/>
            <person name="Coimbra N.A."/>
            <person name="Weiss V.A."/>
            <person name="Faoro H."/>
            <person name="Sfeir M.Z."/>
            <person name="Baura V.A."/>
            <person name="Monteiro R.A."/>
            <person name="Chubatsu L.S."/>
            <person name="Souza E.M."/>
            <person name="Cruz L.M."/>
            <person name="Pedrosa F.O."/>
            <person name="Raittz R.T."/>
            <person name="Marchaukoski J.N."/>
            <person name="Steffens M.B."/>
        </authorList>
    </citation>
    <scope>NUCLEOTIDE SEQUENCE [LARGE SCALE GENOMIC DNA]</scope>
    <source>
        <strain evidence="4">N3</strain>
    </source>
</reference>
<protein>
    <submittedName>
        <fullName evidence="3">Uncharacterized protein</fullName>
    </submittedName>
</protein>
<accession>A0ABN4HY13</accession>
<evidence type="ECO:0000256" key="1">
    <source>
        <dbReference type="SAM" id="MobiDB-lite"/>
    </source>
</evidence>
<keyword evidence="2" id="KW-0732">Signal</keyword>
<proteinExistence type="predicted"/>
<dbReference type="Proteomes" id="UP000063429">
    <property type="component" value="Chromosome"/>
</dbReference>